<evidence type="ECO:0000313" key="11">
    <source>
        <dbReference type="EMBL" id="PVH29401.1"/>
    </source>
</evidence>
<evidence type="ECO:0000259" key="9">
    <source>
        <dbReference type="PROSITE" id="PS51986"/>
    </source>
</evidence>
<evidence type="ECO:0000256" key="1">
    <source>
        <dbReference type="ARBA" id="ARBA00001946"/>
    </source>
</evidence>
<dbReference type="PANTHER" id="PTHR43785:SF12">
    <property type="entry name" value="TYPE-1 GLUTAMINE SYNTHETASE 2"/>
    <property type="match status" value="1"/>
</dbReference>
<dbReference type="Gene3D" id="3.30.590.10">
    <property type="entry name" value="Glutamine synthetase/guanido kinase, catalytic domain"/>
    <property type="match status" value="1"/>
</dbReference>
<dbReference type="InterPro" id="IPR014746">
    <property type="entry name" value="Gln_synth/guanido_kin_cat_dom"/>
</dbReference>
<evidence type="ECO:0000256" key="5">
    <source>
        <dbReference type="ARBA" id="ARBA00022840"/>
    </source>
</evidence>
<keyword evidence="3" id="KW-0436">Ligase</keyword>
<dbReference type="GO" id="GO:0005524">
    <property type="term" value="F:ATP binding"/>
    <property type="evidence" value="ECO:0007669"/>
    <property type="project" value="UniProtKB-KW"/>
</dbReference>
<dbReference type="PROSITE" id="PS51986">
    <property type="entry name" value="GS_BETA_GRASP"/>
    <property type="match status" value="1"/>
</dbReference>
<evidence type="ECO:0000313" key="12">
    <source>
        <dbReference type="Proteomes" id="UP000245911"/>
    </source>
</evidence>
<keyword evidence="6" id="KW-0535">Nitrogen fixation</keyword>
<dbReference type="Gene3D" id="3.10.20.70">
    <property type="entry name" value="Glutamine synthetase, N-terminal domain"/>
    <property type="match status" value="1"/>
</dbReference>
<evidence type="ECO:0000256" key="7">
    <source>
        <dbReference type="PROSITE-ProRule" id="PRU01330"/>
    </source>
</evidence>
<comment type="function">
    <text evidence="2">Catalyzes the ATP-dependent biosynthesis of glutamine from glutamate and ammonia.</text>
</comment>
<proteinExistence type="inferred from homology"/>
<comment type="caution">
    <text evidence="11">The sequence shown here is derived from an EMBL/GenBank/DDBJ whole genome shotgun (WGS) entry which is preliminary data.</text>
</comment>
<dbReference type="GO" id="GO:0004356">
    <property type="term" value="F:glutamine synthetase activity"/>
    <property type="evidence" value="ECO:0007669"/>
    <property type="project" value="InterPro"/>
</dbReference>
<evidence type="ECO:0000256" key="4">
    <source>
        <dbReference type="ARBA" id="ARBA00022741"/>
    </source>
</evidence>
<reference evidence="11 12" key="1">
    <citation type="submission" date="2018-04" db="EMBL/GenBank/DDBJ databases">
        <title>Pararhodobacter oceanense sp. nov., isolated from marine intertidal sediment.</title>
        <authorList>
            <person name="Wang X.-L."/>
            <person name="Du Z.-J."/>
        </authorList>
    </citation>
    <scope>NUCLEOTIDE SEQUENCE [LARGE SCALE GENOMIC DNA]</scope>
    <source>
        <strain evidence="11 12">AM505</strain>
    </source>
</reference>
<dbReference type="Pfam" id="PF00120">
    <property type="entry name" value="Gln-synt_C"/>
    <property type="match status" value="1"/>
</dbReference>
<feature type="domain" description="GS beta-grasp" evidence="9">
    <location>
        <begin position="38"/>
        <end position="139"/>
    </location>
</feature>
<dbReference type="SMART" id="SM01230">
    <property type="entry name" value="Gln-synt_C"/>
    <property type="match status" value="1"/>
</dbReference>
<keyword evidence="5" id="KW-0067">ATP-binding</keyword>
<comment type="similarity">
    <text evidence="7 8">Belongs to the glutamine synthetase family.</text>
</comment>
<dbReference type="Proteomes" id="UP000245911">
    <property type="component" value="Unassembled WGS sequence"/>
</dbReference>
<organism evidence="11 12">
    <name type="scientific">Pararhodobacter oceanensis</name>
    <dbReference type="NCBI Taxonomy" id="2172121"/>
    <lineage>
        <taxon>Bacteria</taxon>
        <taxon>Pseudomonadati</taxon>
        <taxon>Pseudomonadota</taxon>
        <taxon>Alphaproteobacteria</taxon>
        <taxon>Rhodobacterales</taxon>
        <taxon>Paracoccaceae</taxon>
        <taxon>Pararhodobacter</taxon>
    </lineage>
</organism>
<sequence>MTSSHHSQIAAGRLAQDGLLDAAMVEQAAALLARIEGSSLETVRVVFADQHGLLRGKTVTAASLASVFRSGLNLPSTLLLKDTSNRTVFPVWEAGQTGFMATMAGAGDMLLVPDPASFRTLPWAPHSAWIFCDPYARDGRPLPFAPRPVLRHAVAALAEAGYGLTVGLEVEFHVYQLTQNARGHDQTGMPGVPPQTELLDQGYQYLSEANYDRLEPVMDMLRRHAQALGLPVRSTEVEMGPSQFEFTFEPADAMTHADNMIMFRTMVKEVCTREGLHATFMCRPKTENSASSGWHLHQSLTDASGRNMFIPEAAGKLTAQAEAWIAGLLAHAQESCLLTTPTVNGYKRYQPFQLAPDRVEWGYDNRGAMVRALMAPGDGASRVENRVAEPAANPYFYFASQILSGLSGLERGLSAPPPVENPYSNDATLLPPSLIAAIEAFEGGDLYRTRLGADFAEYISTLKRAEWKRYLGTVTEWEHSEYFGIF</sequence>
<dbReference type="AlphaFoldDB" id="A0A2T8HVG0"/>
<dbReference type="PROSITE" id="PS51987">
    <property type="entry name" value="GS_CATALYTIC"/>
    <property type="match status" value="1"/>
</dbReference>
<protein>
    <submittedName>
        <fullName evidence="11">Glutamine synthetase</fullName>
    </submittedName>
</protein>
<dbReference type="OrthoDB" id="9807095at2"/>
<dbReference type="PANTHER" id="PTHR43785">
    <property type="entry name" value="GAMMA-GLUTAMYLPUTRESCINE SYNTHETASE"/>
    <property type="match status" value="1"/>
</dbReference>
<evidence type="ECO:0000256" key="6">
    <source>
        <dbReference type="ARBA" id="ARBA00023231"/>
    </source>
</evidence>
<evidence type="ECO:0000259" key="10">
    <source>
        <dbReference type="PROSITE" id="PS51987"/>
    </source>
</evidence>
<evidence type="ECO:0000256" key="8">
    <source>
        <dbReference type="RuleBase" id="RU000384"/>
    </source>
</evidence>
<dbReference type="GO" id="GO:0006542">
    <property type="term" value="P:glutamine biosynthetic process"/>
    <property type="evidence" value="ECO:0007669"/>
    <property type="project" value="InterPro"/>
</dbReference>
<accession>A0A2T8HVG0</accession>
<dbReference type="InterPro" id="IPR008147">
    <property type="entry name" value="Gln_synt_N"/>
</dbReference>
<comment type="cofactor">
    <cofactor evidence="1">
        <name>Mg(2+)</name>
        <dbReference type="ChEBI" id="CHEBI:18420"/>
    </cofactor>
</comment>
<dbReference type="SUPFAM" id="SSF55931">
    <property type="entry name" value="Glutamine synthetase/guanido kinase"/>
    <property type="match status" value="1"/>
</dbReference>
<evidence type="ECO:0000256" key="3">
    <source>
        <dbReference type="ARBA" id="ARBA00022598"/>
    </source>
</evidence>
<name>A0A2T8HVG0_9RHOB</name>
<dbReference type="RefSeq" id="WP_116557285.1">
    <property type="nucleotide sequence ID" value="NZ_QDKM01000002.1"/>
</dbReference>
<dbReference type="EMBL" id="QDKM01000002">
    <property type="protein sequence ID" value="PVH29401.1"/>
    <property type="molecule type" value="Genomic_DNA"/>
</dbReference>
<keyword evidence="4" id="KW-0547">Nucleotide-binding</keyword>
<dbReference type="InterPro" id="IPR008146">
    <property type="entry name" value="Gln_synth_cat_dom"/>
</dbReference>
<dbReference type="InterPro" id="IPR036651">
    <property type="entry name" value="Gln_synt_N_sf"/>
</dbReference>
<evidence type="ECO:0000256" key="2">
    <source>
        <dbReference type="ARBA" id="ARBA00003117"/>
    </source>
</evidence>
<gene>
    <name evidence="11" type="ORF">DDE20_04490</name>
</gene>
<dbReference type="SUPFAM" id="SSF54368">
    <property type="entry name" value="Glutamine synthetase, N-terminal domain"/>
    <property type="match status" value="1"/>
</dbReference>
<feature type="domain" description="GS catalytic" evidence="10">
    <location>
        <begin position="146"/>
        <end position="486"/>
    </location>
</feature>
<keyword evidence="12" id="KW-1185">Reference proteome</keyword>